<protein>
    <recommendedName>
        <fullName evidence="4">Myb/SANT-like domain-containing protein</fullName>
    </recommendedName>
</protein>
<evidence type="ECO:0000256" key="1">
    <source>
        <dbReference type="SAM" id="MobiDB-lite"/>
    </source>
</evidence>
<dbReference type="EMBL" id="LAVV01008391">
    <property type="protein sequence ID" value="KNZ52915.1"/>
    <property type="molecule type" value="Genomic_DNA"/>
</dbReference>
<dbReference type="PANTHER" id="PTHR33324">
    <property type="entry name" value="EXPRESSED PROTEIN"/>
    <property type="match status" value="1"/>
</dbReference>
<keyword evidence="3" id="KW-1185">Reference proteome</keyword>
<evidence type="ECO:0008006" key="4">
    <source>
        <dbReference type="Google" id="ProtNLM"/>
    </source>
</evidence>
<feature type="region of interest" description="Disordered" evidence="1">
    <location>
        <begin position="153"/>
        <end position="193"/>
    </location>
</feature>
<dbReference type="AlphaFoldDB" id="A0A0L6UYI5"/>
<organism evidence="2 3">
    <name type="scientific">Puccinia sorghi</name>
    <dbReference type="NCBI Taxonomy" id="27349"/>
    <lineage>
        <taxon>Eukaryota</taxon>
        <taxon>Fungi</taxon>
        <taxon>Dikarya</taxon>
        <taxon>Basidiomycota</taxon>
        <taxon>Pucciniomycotina</taxon>
        <taxon>Pucciniomycetes</taxon>
        <taxon>Pucciniales</taxon>
        <taxon>Pucciniaceae</taxon>
        <taxon>Puccinia</taxon>
    </lineage>
</organism>
<comment type="caution">
    <text evidence="2">The sequence shown here is derived from an EMBL/GenBank/DDBJ whole genome shotgun (WGS) entry which is preliminary data.</text>
</comment>
<evidence type="ECO:0000313" key="3">
    <source>
        <dbReference type="Proteomes" id="UP000037035"/>
    </source>
</evidence>
<dbReference type="VEuPathDB" id="FungiDB:VP01_33g8"/>
<sequence length="224" mass="24471">MPPKRTTPTASLNVKTTSNPTPQEKQKKPAVPWDKDGQDGQSSIRIILDWLGTEGNYAKWRGDTKGGATKTTLANEILGEMTKNGITHRDAKGIQTKIQELQASYGAPTTQPPPIMFTLDSADPSNVSLAKRCQYWDELDPIMALQTCANPPAPYDSSFPTPRPNLMASHNVEDDGGDKETASPIDRAATDDSNIDLPATFTRRPFSALPQGSTINHIFSEMFQ</sequence>
<dbReference type="OrthoDB" id="2506530at2759"/>
<dbReference type="PANTHER" id="PTHR33324:SF2">
    <property type="entry name" value="MYB_SANT-LIKE DNA-BINDING DOMAIN-CONTAINING PROTEIN"/>
    <property type="match status" value="1"/>
</dbReference>
<evidence type="ECO:0000313" key="2">
    <source>
        <dbReference type="EMBL" id="KNZ52915.1"/>
    </source>
</evidence>
<feature type="region of interest" description="Disordered" evidence="1">
    <location>
        <begin position="1"/>
        <end position="39"/>
    </location>
</feature>
<dbReference type="STRING" id="27349.A0A0L6UYI5"/>
<name>A0A0L6UYI5_9BASI</name>
<proteinExistence type="predicted"/>
<dbReference type="Proteomes" id="UP000037035">
    <property type="component" value="Unassembled WGS sequence"/>
</dbReference>
<reference evidence="2 3" key="1">
    <citation type="submission" date="2015-08" db="EMBL/GenBank/DDBJ databases">
        <title>Next Generation Sequencing and Analysis of the Genome of Puccinia sorghi L Schw, the Causal Agent of Maize Common Rust.</title>
        <authorList>
            <person name="Rochi L."/>
            <person name="Burguener G."/>
            <person name="Darino M."/>
            <person name="Turjanski A."/>
            <person name="Kreff E."/>
            <person name="Dieguez M.J."/>
            <person name="Sacco F."/>
        </authorList>
    </citation>
    <scope>NUCLEOTIDE SEQUENCE [LARGE SCALE GENOMIC DNA]</scope>
    <source>
        <strain evidence="2 3">RO10H11247</strain>
    </source>
</reference>
<gene>
    <name evidence="2" type="ORF">VP01_33g8</name>
</gene>
<feature type="compositionally biased region" description="Polar residues" evidence="1">
    <location>
        <begin position="1"/>
        <end position="23"/>
    </location>
</feature>
<accession>A0A0L6UYI5</accession>